<keyword evidence="2" id="KW-1185">Reference proteome</keyword>
<dbReference type="AlphaFoldDB" id="A0A2N3I1X4"/>
<evidence type="ECO:0000313" key="2">
    <source>
        <dbReference type="Proteomes" id="UP000233535"/>
    </source>
</evidence>
<reference evidence="1 2" key="1">
    <citation type="journal article" date="2017" name="Front. Microbiol.">
        <title>Labilibaculum manganireducens gen. nov., sp. nov. and Labilibaculum filiforme sp. nov., Novel Bacteroidetes Isolated from Subsurface Sediments of the Baltic Sea.</title>
        <authorList>
            <person name="Vandieken V."/>
            <person name="Marshall I.P."/>
            <person name="Niemann H."/>
            <person name="Engelen B."/>
            <person name="Cypionka H."/>
        </authorList>
    </citation>
    <scope>NUCLEOTIDE SEQUENCE [LARGE SCALE GENOMIC DNA]</scope>
    <source>
        <strain evidence="1 2">59.16B</strain>
    </source>
</reference>
<dbReference type="EMBL" id="MVDD01000003">
    <property type="protein sequence ID" value="PKQ64311.1"/>
    <property type="molecule type" value="Genomic_DNA"/>
</dbReference>
<proteinExistence type="predicted"/>
<protein>
    <submittedName>
        <fullName evidence="1">Uncharacterized protein</fullName>
    </submittedName>
</protein>
<accession>A0A2N3I1X4</accession>
<evidence type="ECO:0000313" key="1">
    <source>
        <dbReference type="EMBL" id="PKQ64311.1"/>
    </source>
</evidence>
<gene>
    <name evidence="1" type="ORF">BZG02_05705</name>
</gene>
<name>A0A2N3I1X4_9BACT</name>
<comment type="caution">
    <text evidence="1">The sequence shown here is derived from an EMBL/GenBank/DDBJ whole genome shotgun (WGS) entry which is preliminary data.</text>
</comment>
<organism evidence="1 2">
    <name type="scientific">Labilibaculum filiforme</name>
    <dbReference type="NCBI Taxonomy" id="1940526"/>
    <lineage>
        <taxon>Bacteria</taxon>
        <taxon>Pseudomonadati</taxon>
        <taxon>Bacteroidota</taxon>
        <taxon>Bacteroidia</taxon>
        <taxon>Marinilabiliales</taxon>
        <taxon>Marinifilaceae</taxon>
        <taxon>Labilibaculum</taxon>
    </lineage>
</organism>
<dbReference type="Proteomes" id="UP000233535">
    <property type="component" value="Unassembled WGS sequence"/>
</dbReference>
<sequence length="94" mass="10926">MVFITPDCNISRKFESLFCIDLIKLSNPNLLNTGQLIVAKLIIKLPFLIGLPKQKRNRAKYNYFRIDTDILRFVKNYSRKKNPAEAGVFSTNYL</sequence>